<evidence type="ECO:0000256" key="1">
    <source>
        <dbReference type="SAM" id="Phobius"/>
    </source>
</evidence>
<feature type="transmembrane region" description="Helical" evidence="1">
    <location>
        <begin position="262"/>
        <end position="282"/>
    </location>
</feature>
<feature type="transmembrane region" description="Helical" evidence="1">
    <location>
        <begin position="325"/>
        <end position="345"/>
    </location>
</feature>
<evidence type="ECO:0000313" key="3">
    <source>
        <dbReference type="Proteomes" id="UP000199208"/>
    </source>
</evidence>
<feature type="transmembrane region" description="Helical" evidence="1">
    <location>
        <begin position="183"/>
        <end position="203"/>
    </location>
</feature>
<dbReference type="InterPro" id="IPR007272">
    <property type="entry name" value="Sulf_transp_TsuA/YedE"/>
</dbReference>
<reference evidence="2 3" key="1">
    <citation type="submission" date="2016-10" db="EMBL/GenBank/DDBJ databases">
        <authorList>
            <person name="de Groot N.N."/>
        </authorList>
    </citation>
    <scope>NUCLEOTIDE SEQUENCE [LARGE SCALE GENOMIC DNA]</scope>
    <source>
        <strain evidence="2 3">DSM 2784</strain>
    </source>
</reference>
<evidence type="ECO:0000313" key="2">
    <source>
        <dbReference type="EMBL" id="SCZ76277.1"/>
    </source>
</evidence>
<feature type="transmembrane region" description="Helical" evidence="1">
    <location>
        <begin position="223"/>
        <end position="242"/>
    </location>
</feature>
<feature type="transmembrane region" description="Helical" evidence="1">
    <location>
        <begin position="85"/>
        <end position="108"/>
    </location>
</feature>
<dbReference type="InterPro" id="IPR026366">
    <property type="entry name" value="Seleno_YedE"/>
</dbReference>
<dbReference type="AlphaFoldDB" id="A0A1G5RQJ7"/>
<dbReference type="OrthoDB" id="3190590at2"/>
<proteinExistence type="predicted"/>
<dbReference type="STRING" id="1120920.SAMN03080599_00157"/>
<keyword evidence="3" id="KW-1185">Reference proteome</keyword>
<dbReference type="EMBL" id="FMWL01000001">
    <property type="protein sequence ID" value="SCZ76277.1"/>
    <property type="molecule type" value="Genomic_DNA"/>
</dbReference>
<name>A0A1G5RQJ7_9FIRM</name>
<gene>
    <name evidence="2" type="ORF">SAMN03080599_00157</name>
</gene>
<accession>A0A1G5RQJ7</accession>
<sequence length="358" mass="36838">MKKSSIIMAGAIIGLLSVALVKFGNPANMGVCIACFLRDIAGAIGLHRAGVVQYIRPEVIGIVLGATGSAMFFKEFSARGGSSPFTRFILAIAVMIGALVFLGCPLRMILRMGSGDLNALVGLAGFAAGIGMGIVFLNKGFSLKRNYKQNALEGVLLPAVMVGLLVLLVAAPAFLFFSAEGPGALHAPLLISLGAGVITGVAAQRTRLCTMGGIRDAILFKDYYLLMGIGAILVTAFAGNLAMGTFNLGFADQPIAHTDGLWNFLGLFLTGWGSVLLGGCPLRQLILSGEGNSDSAVTVFGLMVGAAISHNFGLASSGKGVTAGGQIAVILLIVVVAVISVMNLPKVTEPAKELKEAL</sequence>
<dbReference type="NCBIfam" id="TIGR04112">
    <property type="entry name" value="seleno_YedE"/>
    <property type="match status" value="1"/>
</dbReference>
<feature type="transmembrane region" description="Helical" evidence="1">
    <location>
        <begin position="294"/>
        <end position="313"/>
    </location>
</feature>
<feature type="transmembrane region" description="Helical" evidence="1">
    <location>
        <begin position="155"/>
        <end position="177"/>
    </location>
</feature>
<keyword evidence="1" id="KW-1133">Transmembrane helix</keyword>
<keyword evidence="1" id="KW-0472">Membrane</keyword>
<dbReference type="Proteomes" id="UP000199208">
    <property type="component" value="Unassembled WGS sequence"/>
</dbReference>
<feature type="transmembrane region" description="Helical" evidence="1">
    <location>
        <begin position="120"/>
        <end position="143"/>
    </location>
</feature>
<dbReference type="RefSeq" id="WP_092588980.1">
    <property type="nucleotide sequence ID" value="NZ_FMWL01000001.1"/>
</dbReference>
<protein>
    <submittedName>
        <fullName evidence="2">Uncharacterized protein</fullName>
    </submittedName>
</protein>
<keyword evidence="1" id="KW-0812">Transmembrane</keyword>
<organism evidence="2 3">
    <name type="scientific">Acidaminobacter hydrogenoformans DSM 2784</name>
    <dbReference type="NCBI Taxonomy" id="1120920"/>
    <lineage>
        <taxon>Bacteria</taxon>
        <taxon>Bacillati</taxon>
        <taxon>Bacillota</taxon>
        <taxon>Clostridia</taxon>
        <taxon>Peptostreptococcales</taxon>
        <taxon>Acidaminobacteraceae</taxon>
        <taxon>Acidaminobacter</taxon>
    </lineage>
</organism>
<dbReference type="Pfam" id="PF04143">
    <property type="entry name" value="Sulf_transp"/>
    <property type="match status" value="1"/>
</dbReference>